<dbReference type="STRING" id="290512.Paes_2310"/>
<feature type="compositionally biased region" description="Basic and acidic residues" evidence="1">
    <location>
        <begin position="66"/>
        <end position="82"/>
    </location>
</feature>
<dbReference type="Proteomes" id="UP000002725">
    <property type="component" value="Chromosome"/>
</dbReference>
<dbReference type="EMBL" id="CP001108">
    <property type="protein sequence ID" value="ACF47306.1"/>
    <property type="molecule type" value="Genomic_DNA"/>
</dbReference>
<evidence type="ECO:0000256" key="1">
    <source>
        <dbReference type="SAM" id="MobiDB-lite"/>
    </source>
</evidence>
<feature type="region of interest" description="Disordered" evidence="1">
    <location>
        <begin position="59"/>
        <end position="82"/>
    </location>
</feature>
<dbReference type="AlphaFoldDB" id="B4S6V1"/>
<dbReference type="Gene3D" id="1.10.10.10">
    <property type="entry name" value="Winged helix-like DNA-binding domain superfamily/Winged helix DNA-binding domain"/>
    <property type="match status" value="1"/>
</dbReference>
<dbReference type="InterPro" id="IPR010921">
    <property type="entry name" value="Trp_repressor/repl_initiator"/>
</dbReference>
<dbReference type="KEGG" id="paa:Paes_2310"/>
<organism evidence="2 3">
    <name type="scientific">Prosthecochloris aestuarii (strain DSM 271 / SK 413)</name>
    <dbReference type="NCBI Taxonomy" id="290512"/>
    <lineage>
        <taxon>Bacteria</taxon>
        <taxon>Pseudomonadati</taxon>
        <taxon>Chlorobiota</taxon>
        <taxon>Chlorobiia</taxon>
        <taxon>Chlorobiales</taxon>
        <taxon>Chlorobiaceae</taxon>
        <taxon>Prosthecochloris</taxon>
    </lineage>
</organism>
<dbReference type="SUPFAM" id="SSF48295">
    <property type="entry name" value="TrpR-like"/>
    <property type="match status" value="1"/>
</dbReference>
<dbReference type="eggNOG" id="COG2963">
    <property type="taxonomic scope" value="Bacteria"/>
</dbReference>
<dbReference type="HOGENOM" id="CLU_027402_36_0_10"/>
<reference evidence="2" key="1">
    <citation type="submission" date="2008-06" db="EMBL/GenBank/DDBJ databases">
        <title>Complete sequence of chromosome of Prosthecochloris aestuarii DSM 271.</title>
        <authorList>
            <consortium name="US DOE Joint Genome Institute"/>
            <person name="Lucas S."/>
            <person name="Copeland A."/>
            <person name="Lapidus A."/>
            <person name="Glavina del Rio T."/>
            <person name="Dalin E."/>
            <person name="Tice H."/>
            <person name="Bruce D."/>
            <person name="Goodwin L."/>
            <person name="Pitluck S."/>
            <person name="Schmutz J."/>
            <person name="Larimer F."/>
            <person name="Land M."/>
            <person name="Hauser L."/>
            <person name="Kyrpides N."/>
            <person name="Anderson I."/>
            <person name="Liu Z."/>
            <person name="Li T."/>
            <person name="Zhao F."/>
            <person name="Overmann J."/>
            <person name="Bryant D.A."/>
            <person name="Richardson P."/>
        </authorList>
    </citation>
    <scope>NUCLEOTIDE SEQUENCE [LARGE SCALE GENOMIC DNA]</scope>
    <source>
        <strain evidence="2">DSM 271</strain>
    </source>
</reference>
<dbReference type="InterPro" id="IPR036388">
    <property type="entry name" value="WH-like_DNA-bd_sf"/>
</dbReference>
<dbReference type="RefSeq" id="WP_012506835.1">
    <property type="nucleotide sequence ID" value="NC_011059.1"/>
</dbReference>
<dbReference type="GO" id="GO:0006313">
    <property type="term" value="P:DNA transposition"/>
    <property type="evidence" value="ECO:0007669"/>
    <property type="project" value="InterPro"/>
</dbReference>
<evidence type="ECO:0000313" key="3">
    <source>
        <dbReference type="Proteomes" id="UP000002725"/>
    </source>
</evidence>
<accession>B4S6V1</accession>
<gene>
    <name evidence="2" type="ordered locus">Paes_2310</name>
</gene>
<proteinExistence type="predicted"/>
<name>B4S6V1_PROA2</name>
<dbReference type="InterPro" id="IPR002514">
    <property type="entry name" value="Transposase_8"/>
</dbReference>
<keyword evidence="3" id="KW-1185">Reference proteome</keyword>
<protein>
    <submittedName>
        <fullName evidence="2">Transposase IS3/IS911 family protein</fullName>
    </submittedName>
</protein>
<dbReference type="Pfam" id="PF01527">
    <property type="entry name" value="HTH_Tnp_1"/>
    <property type="match status" value="1"/>
</dbReference>
<dbReference type="GO" id="GO:0004803">
    <property type="term" value="F:transposase activity"/>
    <property type="evidence" value="ECO:0007669"/>
    <property type="project" value="InterPro"/>
</dbReference>
<sequence length="82" mass="9876">MRKQRKNYTAQEKVFIIKRHLVDQVPVSDLCDEYNLQPNVFCRWQKEFFENGSAAFEKKNAKKKKTSAEQKRIEQLETKLRN</sequence>
<evidence type="ECO:0000313" key="2">
    <source>
        <dbReference type="EMBL" id="ACF47306.1"/>
    </source>
</evidence>
<dbReference type="GO" id="GO:0043565">
    <property type="term" value="F:sequence-specific DNA binding"/>
    <property type="evidence" value="ECO:0007669"/>
    <property type="project" value="InterPro"/>
</dbReference>